<accession>A0ABX1XZP2</accession>
<gene>
    <name evidence="1" type="ORF">GC098_22155</name>
</gene>
<reference evidence="1 2" key="1">
    <citation type="submission" date="2019-10" db="EMBL/GenBank/DDBJ databases">
        <title>Description of Paenibacillus terrestris sp. nov.</title>
        <authorList>
            <person name="Carlier A."/>
            <person name="Qi S."/>
        </authorList>
    </citation>
    <scope>NUCLEOTIDE SEQUENCE [LARGE SCALE GENOMIC DNA]</scope>
    <source>
        <strain evidence="1 2">LMG 31458</strain>
    </source>
</reference>
<protein>
    <recommendedName>
        <fullName evidence="3">Nucleotidyltransferase family protein</fullName>
    </recommendedName>
</protein>
<dbReference type="EMBL" id="WHOA01000148">
    <property type="protein sequence ID" value="NOU74067.1"/>
    <property type="molecule type" value="Genomic_DNA"/>
</dbReference>
<dbReference type="Gene3D" id="3.30.460.40">
    <property type="match status" value="1"/>
</dbReference>
<comment type="caution">
    <text evidence="1">The sequence shown here is derived from an EMBL/GenBank/DDBJ whole genome shotgun (WGS) entry which is preliminary data.</text>
</comment>
<dbReference type="Proteomes" id="UP000616779">
    <property type="component" value="Unassembled WGS sequence"/>
</dbReference>
<dbReference type="InterPro" id="IPR043519">
    <property type="entry name" value="NT_sf"/>
</dbReference>
<sequence length="173" mass="19852">MNIKDLQEIAEKLNHNQIPYSLGGSGLLFYLGLVDKVNDWDIVVECPKEKLIEVLDDLPWTELKSGDYPYASEFRIHVPSLHIDFIGSFALQNTKGTVGFPIENAAIWHGVQVSPPEIWCVAYLMMGRKYKADLLLNYLKGNRINKQLMLNFIGNDHLDDEFKQELLSVMERK</sequence>
<evidence type="ECO:0008006" key="3">
    <source>
        <dbReference type="Google" id="ProtNLM"/>
    </source>
</evidence>
<proteinExistence type="predicted"/>
<evidence type="ECO:0000313" key="2">
    <source>
        <dbReference type="Proteomes" id="UP000616779"/>
    </source>
</evidence>
<dbReference type="RefSeq" id="WP_171645472.1">
    <property type="nucleotide sequence ID" value="NZ_WHOA01000148.1"/>
</dbReference>
<evidence type="ECO:0000313" key="1">
    <source>
        <dbReference type="EMBL" id="NOU74067.1"/>
    </source>
</evidence>
<name>A0ABX1XZP2_9BACL</name>
<keyword evidence="2" id="KW-1185">Reference proteome</keyword>
<dbReference type="SUPFAM" id="SSF81301">
    <property type="entry name" value="Nucleotidyltransferase"/>
    <property type="match status" value="1"/>
</dbReference>
<organism evidence="1 2">
    <name type="scientific">Paenibacillus phytorum</name>
    <dbReference type="NCBI Taxonomy" id="2654977"/>
    <lineage>
        <taxon>Bacteria</taxon>
        <taxon>Bacillati</taxon>
        <taxon>Bacillota</taxon>
        <taxon>Bacilli</taxon>
        <taxon>Bacillales</taxon>
        <taxon>Paenibacillaceae</taxon>
        <taxon>Paenibacillus</taxon>
    </lineage>
</organism>